<name>A0A4R1JLX2_9GAMM</name>
<dbReference type="Proteomes" id="UP000295565">
    <property type="component" value="Unassembled WGS sequence"/>
</dbReference>
<keyword evidence="2" id="KW-1185">Reference proteome</keyword>
<comment type="caution">
    <text evidence="1">The sequence shown here is derived from an EMBL/GenBank/DDBJ whole genome shotgun (WGS) entry which is preliminary data.</text>
</comment>
<dbReference type="OrthoDB" id="5616307at2"/>
<evidence type="ECO:0000313" key="1">
    <source>
        <dbReference type="EMBL" id="TCK52043.1"/>
    </source>
</evidence>
<evidence type="ECO:0008006" key="3">
    <source>
        <dbReference type="Google" id="ProtNLM"/>
    </source>
</evidence>
<dbReference type="Pfam" id="PF07023">
    <property type="entry name" value="DUF1315"/>
    <property type="match status" value="1"/>
</dbReference>
<dbReference type="RefSeq" id="WP_131912949.1">
    <property type="nucleotide sequence ID" value="NZ_OU594967.1"/>
</dbReference>
<organism evidence="1 2">
    <name type="scientific">Celerinatantimonas diazotrophica</name>
    <dbReference type="NCBI Taxonomy" id="412034"/>
    <lineage>
        <taxon>Bacteria</taxon>
        <taxon>Pseudomonadati</taxon>
        <taxon>Pseudomonadota</taxon>
        <taxon>Gammaproteobacteria</taxon>
        <taxon>Celerinatantimonadaceae</taxon>
        <taxon>Celerinatantimonas</taxon>
    </lineage>
</organism>
<accession>A0A4R1JLX2</accession>
<sequence length="98" mass="11271">MKSHIDNIDQLLAMMTPELYQQLCCAVETGRWPDGRLVSDNQREYALQATLLYQSCHNKQAQHMTVNTSGEIEQKSKTELKAQYREDSLTIARLKPES</sequence>
<dbReference type="EMBL" id="SMGD01000013">
    <property type="protein sequence ID" value="TCK52043.1"/>
    <property type="molecule type" value="Genomic_DNA"/>
</dbReference>
<evidence type="ECO:0000313" key="2">
    <source>
        <dbReference type="Proteomes" id="UP000295565"/>
    </source>
</evidence>
<proteinExistence type="predicted"/>
<dbReference type="AlphaFoldDB" id="A0A4R1JLX2"/>
<gene>
    <name evidence="1" type="ORF">EV690_2143</name>
</gene>
<reference evidence="1 2" key="1">
    <citation type="submission" date="2019-03" db="EMBL/GenBank/DDBJ databases">
        <title>Genomic Encyclopedia of Type Strains, Phase IV (KMG-IV): sequencing the most valuable type-strain genomes for metagenomic binning, comparative biology and taxonomic classification.</title>
        <authorList>
            <person name="Goeker M."/>
        </authorList>
    </citation>
    <scope>NUCLEOTIDE SEQUENCE [LARGE SCALE GENOMIC DNA]</scope>
    <source>
        <strain evidence="1 2">DSM 18577</strain>
    </source>
</reference>
<dbReference type="InterPro" id="IPR009749">
    <property type="entry name" value="DUF1315"/>
</dbReference>
<protein>
    <recommendedName>
        <fullName evidence="3">DUF1315 family protein</fullName>
    </recommendedName>
</protein>